<dbReference type="EMBL" id="FNEO01000005">
    <property type="protein sequence ID" value="SDJ62574.1"/>
    <property type="molecule type" value="Genomic_DNA"/>
</dbReference>
<gene>
    <name evidence="1" type="ORF">FGL01_22490</name>
    <name evidence="2" type="ORF">SAMN05192550_2438</name>
</gene>
<name>A0A511CFT0_9FLAO</name>
<organism evidence="1 4">
    <name type="scientific">Flavobacterium glycines</name>
    <dbReference type="NCBI Taxonomy" id="551990"/>
    <lineage>
        <taxon>Bacteria</taxon>
        <taxon>Pseudomonadati</taxon>
        <taxon>Bacteroidota</taxon>
        <taxon>Flavobacteriia</taxon>
        <taxon>Flavobacteriales</taxon>
        <taxon>Flavobacteriaceae</taxon>
        <taxon>Flavobacterium</taxon>
    </lineage>
</organism>
<sequence length="140" mass="16270">MHTPYSLREESKLINRMKKIILLPLLLLFASCYQAEHNCKDFKTGKFRFEYEVNGEKKVTLFERNDSIEIETFEGKTDTASIRWVSDCEYILRKLHPKNMAEEKSINMKILTTSGKSYTFEFGIVGSDQKQKGTVTKISD</sequence>
<evidence type="ECO:0000313" key="1">
    <source>
        <dbReference type="EMBL" id="GEL11510.1"/>
    </source>
</evidence>
<evidence type="ECO:0000313" key="4">
    <source>
        <dbReference type="Proteomes" id="UP000321579"/>
    </source>
</evidence>
<dbReference type="Proteomes" id="UP000321579">
    <property type="component" value="Unassembled WGS sequence"/>
</dbReference>
<keyword evidence="3" id="KW-1185">Reference proteome</keyword>
<evidence type="ECO:0008006" key="5">
    <source>
        <dbReference type="Google" id="ProtNLM"/>
    </source>
</evidence>
<reference evidence="1 4" key="2">
    <citation type="submission" date="2019-07" db="EMBL/GenBank/DDBJ databases">
        <title>Whole genome shotgun sequence of Flavobacterium glycines NBRC 105008.</title>
        <authorList>
            <person name="Hosoyama A."/>
            <person name="Uohara A."/>
            <person name="Ohji S."/>
            <person name="Ichikawa N."/>
        </authorList>
    </citation>
    <scope>NUCLEOTIDE SEQUENCE [LARGE SCALE GENOMIC DNA]</scope>
    <source>
        <strain evidence="1 4">NBRC 105008</strain>
    </source>
</reference>
<reference evidence="2 3" key="1">
    <citation type="submission" date="2016-10" db="EMBL/GenBank/DDBJ databases">
        <authorList>
            <person name="Varghese N."/>
            <person name="Submissions S."/>
        </authorList>
    </citation>
    <scope>NUCLEOTIDE SEQUENCE [LARGE SCALE GENOMIC DNA]</scope>
    <source>
        <strain evidence="2 3">Gm-149</strain>
    </source>
</reference>
<comment type="caution">
    <text evidence="1">The sequence shown here is derived from an EMBL/GenBank/DDBJ whole genome shotgun (WGS) entry which is preliminary data.</text>
</comment>
<proteinExistence type="predicted"/>
<protein>
    <recommendedName>
        <fullName evidence="5">DNA topoisomerase IV</fullName>
    </recommendedName>
</protein>
<evidence type="ECO:0000313" key="3">
    <source>
        <dbReference type="Proteomes" id="UP000182367"/>
    </source>
</evidence>
<dbReference type="Proteomes" id="UP000182367">
    <property type="component" value="Unassembled WGS sequence"/>
</dbReference>
<evidence type="ECO:0000313" key="2">
    <source>
        <dbReference type="EMBL" id="SDJ62574.1"/>
    </source>
</evidence>
<dbReference type="EMBL" id="BJVF01000004">
    <property type="protein sequence ID" value="GEL11510.1"/>
    <property type="molecule type" value="Genomic_DNA"/>
</dbReference>
<accession>A0A511CFT0</accession>
<dbReference type="AlphaFoldDB" id="A0A511CFT0"/>